<gene>
    <name evidence="9" type="ORF">ACIBP5_11925</name>
</gene>
<proteinExistence type="inferred from homology"/>
<evidence type="ECO:0000256" key="2">
    <source>
        <dbReference type="ARBA" id="ARBA00022448"/>
    </source>
</evidence>
<dbReference type="EMBL" id="JBITMB010000003">
    <property type="protein sequence ID" value="MFI7440655.1"/>
    <property type="molecule type" value="Genomic_DNA"/>
</dbReference>
<comment type="similarity">
    <text evidence="7">Belongs to the binding-protein-dependent transport system permease family.</text>
</comment>
<organism evidence="9 10">
    <name type="scientific">Nonomuraea indica</name>
    <dbReference type="NCBI Taxonomy" id="1581193"/>
    <lineage>
        <taxon>Bacteria</taxon>
        <taxon>Bacillati</taxon>
        <taxon>Actinomycetota</taxon>
        <taxon>Actinomycetes</taxon>
        <taxon>Streptosporangiales</taxon>
        <taxon>Streptosporangiaceae</taxon>
        <taxon>Nonomuraea</taxon>
    </lineage>
</organism>
<accession>A0ABW8A1J1</accession>
<evidence type="ECO:0000313" key="10">
    <source>
        <dbReference type="Proteomes" id="UP001612928"/>
    </source>
</evidence>
<keyword evidence="4 7" id="KW-0812">Transmembrane</keyword>
<dbReference type="RefSeq" id="WP_397020434.1">
    <property type="nucleotide sequence ID" value="NZ_JBITMB010000003.1"/>
</dbReference>
<feature type="domain" description="ABC transmembrane type-1" evidence="8">
    <location>
        <begin position="83"/>
        <end position="264"/>
    </location>
</feature>
<name>A0ABW8A1J1_9ACTN</name>
<evidence type="ECO:0000256" key="1">
    <source>
        <dbReference type="ARBA" id="ARBA00004651"/>
    </source>
</evidence>
<keyword evidence="10" id="KW-1185">Reference proteome</keyword>
<keyword evidence="2 7" id="KW-0813">Transport</keyword>
<keyword evidence="6 7" id="KW-0472">Membrane</keyword>
<feature type="transmembrane region" description="Helical" evidence="7">
    <location>
        <begin position="243"/>
        <end position="266"/>
    </location>
</feature>
<feature type="transmembrane region" description="Helical" evidence="7">
    <location>
        <begin position="121"/>
        <end position="140"/>
    </location>
</feature>
<dbReference type="SUPFAM" id="SSF161098">
    <property type="entry name" value="MetI-like"/>
    <property type="match status" value="1"/>
</dbReference>
<feature type="transmembrane region" description="Helical" evidence="7">
    <location>
        <begin position="91"/>
        <end position="109"/>
    </location>
</feature>
<evidence type="ECO:0000256" key="6">
    <source>
        <dbReference type="ARBA" id="ARBA00023136"/>
    </source>
</evidence>
<sequence>MHVSRSPPHLPGEDPWHAYRTVAYSPSRFWVVPVALAVWEIVTRRLADTDFPPPTTIVARMHELWFSGPASRAFLTDDAVAGLLPSLGRMFGGWVLAAVLGVALGVLLGRSRTAAEYADPLIEFGRAVPPPLLLPLFLVLTRGGLAMQLATIAFGVVWPVLLNTIDGVGAVDRTYTDTATVFRLSRAQCLRMVVLPAAAPKIFAGLRLSLSLALILMVISELFGGTDGIGYQLLQAQRGFDGAGVWAAIALLGVLGYLVNSLFVLAERRLLGWHRQATS</sequence>
<evidence type="ECO:0000256" key="5">
    <source>
        <dbReference type="ARBA" id="ARBA00022989"/>
    </source>
</evidence>
<dbReference type="PANTHER" id="PTHR30151">
    <property type="entry name" value="ALKANE SULFONATE ABC TRANSPORTER-RELATED, MEMBRANE SUBUNIT"/>
    <property type="match status" value="1"/>
</dbReference>
<dbReference type="Proteomes" id="UP001612928">
    <property type="component" value="Unassembled WGS sequence"/>
</dbReference>
<evidence type="ECO:0000256" key="4">
    <source>
        <dbReference type="ARBA" id="ARBA00022692"/>
    </source>
</evidence>
<protein>
    <submittedName>
        <fullName evidence="9">ABC transporter permease</fullName>
    </submittedName>
</protein>
<dbReference type="Pfam" id="PF00528">
    <property type="entry name" value="BPD_transp_1"/>
    <property type="match status" value="1"/>
</dbReference>
<comment type="subcellular location">
    <subcellularLocation>
        <location evidence="1 7">Cell membrane</location>
        <topology evidence="1 7">Multi-pass membrane protein</topology>
    </subcellularLocation>
</comment>
<dbReference type="InterPro" id="IPR035906">
    <property type="entry name" value="MetI-like_sf"/>
</dbReference>
<comment type="caution">
    <text evidence="9">The sequence shown here is derived from an EMBL/GenBank/DDBJ whole genome shotgun (WGS) entry which is preliminary data.</text>
</comment>
<dbReference type="Gene3D" id="1.10.3720.10">
    <property type="entry name" value="MetI-like"/>
    <property type="match status" value="1"/>
</dbReference>
<feature type="transmembrane region" description="Helical" evidence="7">
    <location>
        <begin position="202"/>
        <end position="223"/>
    </location>
</feature>
<reference evidence="9 10" key="1">
    <citation type="submission" date="2024-10" db="EMBL/GenBank/DDBJ databases">
        <title>The Natural Products Discovery Center: Release of the First 8490 Sequenced Strains for Exploring Actinobacteria Biosynthetic Diversity.</title>
        <authorList>
            <person name="Kalkreuter E."/>
            <person name="Kautsar S.A."/>
            <person name="Yang D."/>
            <person name="Bader C.D."/>
            <person name="Teijaro C.N."/>
            <person name="Fluegel L."/>
            <person name="Davis C.M."/>
            <person name="Simpson J.R."/>
            <person name="Lauterbach L."/>
            <person name="Steele A.D."/>
            <person name="Gui C."/>
            <person name="Meng S."/>
            <person name="Li G."/>
            <person name="Viehrig K."/>
            <person name="Ye F."/>
            <person name="Su P."/>
            <person name="Kiefer A.F."/>
            <person name="Nichols A."/>
            <person name="Cepeda A.J."/>
            <person name="Yan W."/>
            <person name="Fan B."/>
            <person name="Jiang Y."/>
            <person name="Adhikari A."/>
            <person name="Zheng C.-J."/>
            <person name="Schuster L."/>
            <person name="Cowan T.M."/>
            <person name="Smanski M.J."/>
            <person name="Chevrette M.G."/>
            <person name="De Carvalho L.P.S."/>
            <person name="Shen B."/>
        </authorList>
    </citation>
    <scope>NUCLEOTIDE SEQUENCE [LARGE SCALE GENOMIC DNA]</scope>
    <source>
        <strain evidence="9 10">NPDC049503</strain>
    </source>
</reference>
<evidence type="ECO:0000313" key="9">
    <source>
        <dbReference type="EMBL" id="MFI7440655.1"/>
    </source>
</evidence>
<keyword evidence="5 7" id="KW-1133">Transmembrane helix</keyword>
<dbReference type="PANTHER" id="PTHR30151:SF0">
    <property type="entry name" value="ABC TRANSPORTER PERMEASE PROTEIN MJ0413-RELATED"/>
    <property type="match status" value="1"/>
</dbReference>
<feature type="transmembrane region" description="Helical" evidence="7">
    <location>
        <begin position="146"/>
        <end position="165"/>
    </location>
</feature>
<evidence type="ECO:0000259" key="8">
    <source>
        <dbReference type="PROSITE" id="PS50928"/>
    </source>
</evidence>
<evidence type="ECO:0000256" key="3">
    <source>
        <dbReference type="ARBA" id="ARBA00022475"/>
    </source>
</evidence>
<dbReference type="CDD" id="cd06261">
    <property type="entry name" value="TM_PBP2"/>
    <property type="match status" value="1"/>
</dbReference>
<evidence type="ECO:0000256" key="7">
    <source>
        <dbReference type="RuleBase" id="RU363032"/>
    </source>
</evidence>
<dbReference type="PROSITE" id="PS50928">
    <property type="entry name" value="ABC_TM1"/>
    <property type="match status" value="1"/>
</dbReference>
<dbReference type="InterPro" id="IPR000515">
    <property type="entry name" value="MetI-like"/>
</dbReference>
<keyword evidence="3" id="KW-1003">Cell membrane</keyword>